<dbReference type="EMBL" id="QNUH01000004">
    <property type="protein sequence ID" value="REC79542.1"/>
    <property type="molecule type" value="Genomic_DNA"/>
</dbReference>
<gene>
    <name evidence="3" type="ORF">DRF60_05435</name>
</gene>
<dbReference type="SUPFAM" id="SSF52402">
    <property type="entry name" value="Adenine nucleotide alpha hydrolases-like"/>
    <property type="match status" value="2"/>
</dbReference>
<dbReference type="InterPro" id="IPR006015">
    <property type="entry name" value="Universal_stress_UspA"/>
</dbReference>
<dbReference type="PANTHER" id="PTHR46268:SF6">
    <property type="entry name" value="UNIVERSAL STRESS PROTEIN UP12"/>
    <property type="match status" value="1"/>
</dbReference>
<dbReference type="InterPro" id="IPR006016">
    <property type="entry name" value="UspA"/>
</dbReference>
<accession>A0A3D9DNG2</accession>
<reference evidence="3 4" key="1">
    <citation type="journal article" date="2010" name="Syst. Appl. Microbiol.">
        <title>Four new species of Chryseobacterium from the rhizosphere of coastal sand dune plants, Chryseobacterium elymi sp. nov., Chryseobacterium hagamense sp. nov., Chryseobacterium lathyri sp. nov. and Chryseobacterium rhizosphaerae sp. nov.</title>
        <authorList>
            <person name="Cho S.H."/>
            <person name="Lee K.S."/>
            <person name="Shin D.S."/>
            <person name="Han J.H."/>
            <person name="Park K.S."/>
            <person name="Lee C.H."/>
            <person name="Park K.H."/>
            <person name="Kim S.B."/>
        </authorList>
    </citation>
    <scope>NUCLEOTIDE SEQUENCE [LARGE SCALE GENOMIC DNA]</scope>
    <source>
        <strain evidence="3 4">KCTC 22547</strain>
    </source>
</reference>
<comment type="similarity">
    <text evidence="1">Belongs to the universal stress protein A family.</text>
</comment>
<evidence type="ECO:0000313" key="3">
    <source>
        <dbReference type="EMBL" id="REC79542.1"/>
    </source>
</evidence>
<sequence length="291" mass="32967">MRTIVVPTDYSKPAKNAAVYALHLANALKCNIDLCHAFALPVESPMLGQTAWALYEYPALQDENSKEMKKLVKVLENKEKTLWGDEAFPYHPSIYYSCEGGDVVQVINNTAANNKTLLIVMGMQGAGMLARFIFGSNSLKMIENTQHPLLLIPQNHKYKGMKKIAFATDLKRKDIKIAQSLIKFAQYFDAELLITHIIQSNNDVIQDTAYEHKKEVFLKALDGKVCYNCIYSENIDYGLDILKNKDIDILAMGHDHRSFLERFTKSSHAARQAAELEIPLLIIPETDHLFF</sequence>
<dbReference type="Pfam" id="PF00582">
    <property type="entry name" value="Usp"/>
    <property type="match status" value="1"/>
</dbReference>
<dbReference type="RefSeq" id="WP_116011358.1">
    <property type="nucleotide sequence ID" value="NZ_QNUH01000004.1"/>
</dbReference>
<name>A0A3D9DNG2_9FLAO</name>
<dbReference type="PANTHER" id="PTHR46268">
    <property type="entry name" value="STRESS RESPONSE PROTEIN NHAX"/>
    <property type="match status" value="1"/>
</dbReference>
<dbReference type="InterPro" id="IPR014729">
    <property type="entry name" value="Rossmann-like_a/b/a_fold"/>
</dbReference>
<comment type="caution">
    <text evidence="3">The sequence shown here is derived from an EMBL/GenBank/DDBJ whole genome shotgun (WGS) entry which is preliminary data.</text>
</comment>
<keyword evidence="4" id="KW-1185">Reference proteome</keyword>
<organism evidence="3 4">
    <name type="scientific">Chryseobacterium elymi</name>
    <dbReference type="NCBI Taxonomy" id="395936"/>
    <lineage>
        <taxon>Bacteria</taxon>
        <taxon>Pseudomonadati</taxon>
        <taxon>Bacteroidota</taxon>
        <taxon>Flavobacteriia</taxon>
        <taxon>Flavobacteriales</taxon>
        <taxon>Weeksellaceae</taxon>
        <taxon>Chryseobacterium group</taxon>
        <taxon>Chryseobacterium</taxon>
    </lineage>
</organism>
<dbReference type="Gene3D" id="3.40.50.620">
    <property type="entry name" value="HUPs"/>
    <property type="match status" value="2"/>
</dbReference>
<evidence type="ECO:0000259" key="2">
    <source>
        <dbReference type="Pfam" id="PF00582"/>
    </source>
</evidence>
<dbReference type="OrthoDB" id="9788959at2"/>
<dbReference type="Proteomes" id="UP000257030">
    <property type="component" value="Unassembled WGS sequence"/>
</dbReference>
<evidence type="ECO:0000313" key="4">
    <source>
        <dbReference type="Proteomes" id="UP000257030"/>
    </source>
</evidence>
<dbReference type="CDD" id="cd00293">
    <property type="entry name" value="USP-like"/>
    <property type="match status" value="1"/>
</dbReference>
<feature type="domain" description="UspA" evidence="2">
    <location>
        <begin position="1"/>
        <end position="153"/>
    </location>
</feature>
<evidence type="ECO:0000256" key="1">
    <source>
        <dbReference type="ARBA" id="ARBA00008791"/>
    </source>
</evidence>
<protein>
    <submittedName>
        <fullName evidence="3">Universal stress protein</fullName>
    </submittedName>
</protein>
<dbReference type="PRINTS" id="PR01438">
    <property type="entry name" value="UNVRSLSTRESS"/>
</dbReference>
<proteinExistence type="inferred from homology"/>
<dbReference type="AlphaFoldDB" id="A0A3D9DNG2"/>